<dbReference type="CDD" id="cd01960">
    <property type="entry name" value="nsLTP1"/>
    <property type="match status" value="1"/>
</dbReference>
<reference evidence="7 8" key="1">
    <citation type="journal article" date="2013" name="Proc. Natl. Acad. Sci. U.S.A.">
        <title>Fine-scale variation in meiotic recombination in Mimulus inferred from population shotgun sequencing.</title>
        <authorList>
            <person name="Hellsten U."/>
            <person name="Wright K.M."/>
            <person name="Jenkins J."/>
            <person name="Shu S."/>
            <person name="Yuan Y."/>
            <person name="Wessler S.R."/>
            <person name="Schmutz J."/>
            <person name="Willis J.H."/>
            <person name="Rokhsar D.S."/>
        </authorList>
    </citation>
    <scope>NUCLEOTIDE SEQUENCE [LARGE SCALE GENOMIC DNA]</scope>
    <source>
        <strain evidence="8">cv. DUN x IM62</strain>
    </source>
</reference>
<name>A0A022QVG2_ERYGU</name>
<evidence type="ECO:0000256" key="4">
    <source>
        <dbReference type="RuleBase" id="RU000628"/>
    </source>
</evidence>
<accession>A0A022QVG2</accession>
<keyword evidence="8" id="KW-1185">Reference proteome</keyword>
<sequence>MKVSAVALFALVAVVIALVVQHGQAAVNCGQVDAALIPCIGYLMGQGGDSPSPSCCAGVRAVKDLAQTTADKRALCSCVKAAAGRSAGLSDRAASVSSPPNVVFNWVSLFLAPPTVTRLIKSVLGTK</sequence>
<keyword evidence="2 4" id="KW-0813">Transport</keyword>
<evidence type="ECO:0000313" key="7">
    <source>
        <dbReference type="EMBL" id="EYU31896.1"/>
    </source>
</evidence>
<evidence type="ECO:0000256" key="5">
    <source>
        <dbReference type="SAM" id="SignalP"/>
    </source>
</evidence>
<evidence type="ECO:0000256" key="3">
    <source>
        <dbReference type="ARBA" id="ARBA00023121"/>
    </source>
</evidence>
<dbReference type="Pfam" id="PF00234">
    <property type="entry name" value="Tryp_alpha_amyl"/>
    <property type="match status" value="1"/>
</dbReference>
<keyword evidence="5" id="KW-0732">Signal</keyword>
<dbReference type="SUPFAM" id="SSF47699">
    <property type="entry name" value="Bifunctional inhibitor/lipid-transfer protein/seed storage 2S albumin"/>
    <property type="match status" value="1"/>
</dbReference>
<evidence type="ECO:0000256" key="1">
    <source>
        <dbReference type="ARBA" id="ARBA00009748"/>
    </source>
</evidence>
<dbReference type="PhylomeDB" id="A0A022QVG2"/>
<dbReference type="GO" id="GO:0008289">
    <property type="term" value="F:lipid binding"/>
    <property type="evidence" value="ECO:0007669"/>
    <property type="project" value="UniProtKB-KW"/>
</dbReference>
<dbReference type="STRING" id="4155.A0A022QVG2"/>
<gene>
    <name evidence="7" type="ORF">MIMGU_mgv1a016303mg</name>
</gene>
<feature type="domain" description="Bifunctional inhibitor/plant lipid transfer protein/seed storage helical" evidence="6">
    <location>
        <begin position="29"/>
        <end position="110"/>
    </location>
</feature>
<dbReference type="KEGG" id="egt:105963639"/>
<dbReference type="SMART" id="SM00499">
    <property type="entry name" value="AAI"/>
    <property type="match status" value="1"/>
</dbReference>
<keyword evidence="3 4" id="KW-0446">Lipid-binding</keyword>
<dbReference type="GO" id="GO:0006869">
    <property type="term" value="P:lipid transport"/>
    <property type="evidence" value="ECO:0007669"/>
    <property type="project" value="InterPro"/>
</dbReference>
<dbReference type="PRINTS" id="PR00382">
    <property type="entry name" value="LIPIDTRNSFER"/>
</dbReference>
<dbReference type="InterPro" id="IPR036312">
    <property type="entry name" value="Bifun_inhib/LTP/seed_sf"/>
</dbReference>
<feature type="signal peptide" evidence="5">
    <location>
        <begin position="1"/>
        <end position="25"/>
    </location>
</feature>
<dbReference type="InterPro" id="IPR000528">
    <property type="entry name" value="Plant_nsLTP"/>
</dbReference>
<proteinExistence type="inferred from homology"/>
<protein>
    <recommendedName>
        <fullName evidence="4">Non-specific lipid-transfer protein</fullName>
    </recommendedName>
</protein>
<dbReference type="Proteomes" id="UP000030748">
    <property type="component" value="Unassembled WGS sequence"/>
</dbReference>
<dbReference type="PANTHER" id="PTHR33076">
    <property type="entry name" value="NON-SPECIFIC LIPID-TRANSFER PROTEIN 2-RELATED"/>
    <property type="match status" value="1"/>
</dbReference>
<comment type="similarity">
    <text evidence="1 4">Belongs to the plant LTP family.</text>
</comment>
<feature type="chain" id="PRO_5001507129" description="Non-specific lipid-transfer protein" evidence="5">
    <location>
        <begin position="26"/>
        <end position="127"/>
    </location>
</feature>
<comment type="function">
    <text evidence="4">Plant non-specific lipid-transfer proteins transfer phospholipids as well as galactolipids across membranes. May play a role in wax or cutin deposition in the cell walls of expanding epidermal cells and certain secretory tissues.</text>
</comment>
<evidence type="ECO:0000256" key="2">
    <source>
        <dbReference type="ARBA" id="ARBA00022448"/>
    </source>
</evidence>
<dbReference type="InterPro" id="IPR016140">
    <property type="entry name" value="Bifunc_inhib/LTP/seed_store"/>
</dbReference>
<evidence type="ECO:0000313" key="8">
    <source>
        <dbReference type="Proteomes" id="UP000030748"/>
    </source>
</evidence>
<dbReference type="EMBL" id="KI630880">
    <property type="protein sequence ID" value="EYU31896.1"/>
    <property type="molecule type" value="Genomic_DNA"/>
</dbReference>
<dbReference type="OrthoDB" id="1890443at2759"/>
<dbReference type="OMA" id="VVFNWVS"/>
<dbReference type="AlphaFoldDB" id="A0A022QVG2"/>
<organism evidence="7 8">
    <name type="scientific">Erythranthe guttata</name>
    <name type="common">Yellow monkey flower</name>
    <name type="synonym">Mimulus guttatus</name>
    <dbReference type="NCBI Taxonomy" id="4155"/>
    <lineage>
        <taxon>Eukaryota</taxon>
        <taxon>Viridiplantae</taxon>
        <taxon>Streptophyta</taxon>
        <taxon>Embryophyta</taxon>
        <taxon>Tracheophyta</taxon>
        <taxon>Spermatophyta</taxon>
        <taxon>Magnoliopsida</taxon>
        <taxon>eudicotyledons</taxon>
        <taxon>Gunneridae</taxon>
        <taxon>Pentapetalae</taxon>
        <taxon>asterids</taxon>
        <taxon>lamiids</taxon>
        <taxon>Lamiales</taxon>
        <taxon>Phrymaceae</taxon>
        <taxon>Erythranthe</taxon>
    </lineage>
</organism>
<evidence type="ECO:0000259" key="6">
    <source>
        <dbReference type="SMART" id="SM00499"/>
    </source>
</evidence>
<dbReference type="Gene3D" id="1.10.110.10">
    <property type="entry name" value="Plant lipid-transfer and hydrophobic proteins"/>
    <property type="match status" value="1"/>
</dbReference>